<sequence>MHACSWEPEDHLTPDLLRSYEKPLMPDSYRLEVAGVNFYHTIVTNLKGSSTAPMEAKVDLDVQRYLWNGKGVVAEHTGYKLYYKEDFFRFTTLPENWWYYLDLHGEGKAIDFPLKMKPVLSWTPIQYIKEKGELKKAPRAPVEKLKIHICKRAINSEHDLS</sequence>
<dbReference type="AlphaFoldDB" id="A0AAD9PZZ6"/>
<proteinExistence type="predicted"/>
<protein>
    <submittedName>
        <fullName evidence="1">Uncharacterized protein</fullName>
    </submittedName>
</protein>
<name>A0AAD9PZZ6_ACRCE</name>
<keyword evidence="2" id="KW-1185">Reference proteome</keyword>
<evidence type="ECO:0000313" key="2">
    <source>
        <dbReference type="Proteomes" id="UP001249851"/>
    </source>
</evidence>
<organism evidence="1 2">
    <name type="scientific">Acropora cervicornis</name>
    <name type="common">Staghorn coral</name>
    <dbReference type="NCBI Taxonomy" id="6130"/>
    <lineage>
        <taxon>Eukaryota</taxon>
        <taxon>Metazoa</taxon>
        <taxon>Cnidaria</taxon>
        <taxon>Anthozoa</taxon>
        <taxon>Hexacorallia</taxon>
        <taxon>Scleractinia</taxon>
        <taxon>Astrocoeniina</taxon>
        <taxon>Acroporidae</taxon>
        <taxon>Acropora</taxon>
    </lineage>
</organism>
<reference evidence="1" key="2">
    <citation type="journal article" date="2023" name="Science">
        <title>Genomic signatures of disease resistance in endangered staghorn corals.</title>
        <authorList>
            <person name="Vollmer S.V."/>
            <person name="Selwyn J.D."/>
            <person name="Despard B.A."/>
            <person name="Roesel C.L."/>
        </authorList>
    </citation>
    <scope>NUCLEOTIDE SEQUENCE</scope>
    <source>
        <strain evidence="1">K2</strain>
    </source>
</reference>
<accession>A0AAD9PZZ6</accession>
<reference evidence="1" key="1">
    <citation type="journal article" date="2023" name="G3 (Bethesda)">
        <title>Whole genome assembly and annotation of the endangered Caribbean coral Acropora cervicornis.</title>
        <authorList>
            <person name="Selwyn J.D."/>
            <person name="Vollmer S.V."/>
        </authorList>
    </citation>
    <scope>NUCLEOTIDE SEQUENCE</scope>
    <source>
        <strain evidence="1">K2</strain>
    </source>
</reference>
<evidence type="ECO:0000313" key="1">
    <source>
        <dbReference type="EMBL" id="KAK2551800.1"/>
    </source>
</evidence>
<dbReference type="EMBL" id="JARQWQ010000093">
    <property type="protein sequence ID" value="KAK2551800.1"/>
    <property type="molecule type" value="Genomic_DNA"/>
</dbReference>
<gene>
    <name evidence="1" type="ORF">P5673_027221</name>
</gene>
<comment type="caution">
    <text evidence="1">The sequence shown here is derived from an EMBL/GenBank/DDBJ whole genome shotgun (WGS) entry which is preliminary data.</text>
</comment>
<dbReference type="Proteomes" id="UP001249851">
    <property type="component" value="Unassembled WGS sequence"/>
</dbReference>